<dbReference type="Pfam" id="PF00550">
    <property type="entry name" value="PP-binding"/>
    <property type="match status" value="1"/>
</dbReference>
<dbReference type="Gene3D" id="1.10.1200.10">
    <property type="entry name" value="ACP-like"/>
    <property type="match status" value="1"/>
</dbReference>
<dbReference type="STRING" id="1678637.AC230_16855"/>
<dbReference type="RefSeq" id="WP_049717078.1">
    <property type="nucleotide sequence ID" value="NZ_LFXA01000010.1"/>
</dbReference>
<sequence length="83" mass="9116">MSTFTLDDLAKLMRECGGEDQEGLCGDTLDVPFADLGYDSLALLEITTRIENRYSVSIPEDMATGMKTPREAIDYVNTLVHAA</sequence>
<dbReference type="PROSITE" id="PS00012">
    <property type="entry name" value="PHOSPHOPANTETHEINE"/>
    <property type="match status" value="1"/>
</dbReference>
<dbReference type="PROSITE" id="PS50075">
    <property type="entry name" value="CARRIER"/>
    <property type="match status" value="1"/>
</dbReference>
<dbReference type="InterPro" id="IPR009081">
    <property type="entry name" value="PP-bd_ACP"/>
</dbReference>
<dbReference type="EMBL" id="LFXA01000010">
    <property type="protein sequence ID" value="KNB51250.1"/>
    <property type="molecule type" value="Genomic_DNA"/>
</dbReference>
<reference evidence="5" key="1">
    <citation type="submission" date="2015-07" db="EMBL/GenBank/DDBJ databases">
        <title>Draft genome sequence of Streptomyces sp. CMAA 1322, a bacterium isolated from Caatinga biome, from dry forest semiarid of Brazil.</title>
        <authorList>
            <person name="Santos S.N."/>
            <person name="Gacesa R."/>
            <person name="Taketani R.G."/>
            <person name="Long P.F."/>
            <person name="Melo I.S."/>
        </authorList>
    </citation>
    <scope>NUCLEOTIDE SEQUENCE [LARGE SCALE GENOMIC DNA]</scope>
    <source>
        <strain evidence="5">CMAA 1322</strain>
    </source>
</reference>
<gene>
    <name evidence="4" type="ORF">AC230_16855</name>
</gene>
<dbReference type="OrthoDB" id="3537906at2"/>
<evidence type="ECO:0000313" key="4">
    <source>
        <dbReference type="EMBL" id="KNB51250.1"/>
    </source>
</evidence>
<dbReference type="AlphaFoldDB" id="A0A0K9XCZ7"/>
<evidence type="ECO:0000256" key="2">
    <source>
        <dbReference type="ARBA" id="ARBA00022553"/>
    </source>
</evidence>
<comment type="caution">
    <text evidence="4">The sequence shown here is derived from an EMBL/GenBank/DDBJ whole genome shotgun (WGS) entry which is preliminary data.</text>
</comment>
<accession>A0A0K9XCZ7</accession>
<proteinExistence type="predicted"/>
<evidence type="ECO:0000313" key="5">
    <source>
        <dbReference type="Proteomes" id="UP000037288"/>
    </source>
</evidence>
<evidence type="ECO:0000259" key="3">
    <source>
        <dbReference type="PROSITE" id="PS50075"/>
    </source>
</evidence>
<dbReference type="InterPro" id="IPR006162">
    <property type="entry name" value="Ppantetheine_attach_site"/>
</dbReference>
<keyword evidence="2" id="KW-0597">Phosphoprotein</keyword>
<evidence type="ECO:0000256" key="1">
    <source>
        <dbReference type="ARBA" id="ARBA00022450"/>
    </source>
</evidence>
<name>A0A0K9XCZ7_9ACTN</name>
<dbReference type="SUPFAM" id="SSF47336">
    <property type="entry name" value="ACP-like"/>
    <property type="match status" value="1"/>
</dbReference>
<dbReference type="InterPro" id="IPR036736">
    <property type="entry name" value="ACP-like_sf"/>
</dbReference>
<keyword evidence="5" id="KW-1185">Reference proteome</keyword>
<organism evidence="4 5">
    <name type="scientific">Streptomyces caatingaensis</name>
    <dbReference type="NCBI Taxonomy" id="1678637"/>
    <lineage>
        <taxon>Bacteria</taxon>
        <taxon>Bacillati</taxon>
        <taxon>Actinomycetota</taxon>
        <taxon>Actinomycetes</taxon>
        <taxon>Kitasatosporales</taxon>
        <taxon>Streptomycetaceae</taxon>
        <taxon>Streptomyces</taxon>
    </lineage>
</organism>
<dbReference type="PATRIC" id="fig|1678637.3.peg.3632"/>
<protein>
    <recommendedName>
        <fullName evidence="3">Carrier domain-containing protein</fullName>
    </recommendedName>
</protein>
<dbReference type="Proteomes" id="UP000037288">
    <property type="component" value="Unassembled WGS sequence"/>
</dbReference>
<feature type="domain" description="Carrier" evidence="3">
    <location>
        <begin position="3"/>
        <end position="80"/>
    </location>
</feature>
<keyword evidence="1" id="KW-0596">Phosphopantetheine</keyword>